<accession>A0A2U2BC98</accession>
<keyword evidence="2" id="KW-0472">Membrane</keyword>
<feature type="coiled-coil region" evidence="1">
    <location>
        <begin position="165"/>
        <end position="208"/>
    </location>
</feature>
<dbReference type="Proteomes" id="UP000244956">
    <property type="component" value="Unassembled WGS sequence"/>
</dbReference>
<organism evidence="4 5">
    <name type="scientific">Marinilabilia rubra</name>
    <dbReference type="NCBI Taxonomy" id="2162893"/>
    <lineage>
        <taxon>Bacteria</taxon>
        <taxon>Pseudomonadati</taxon>
        <taxon>Bacteroidota</taxon>
        <taxon>Bacteroidia</taxon>
        <taxon>Marinilabiliales</taxon>
        <taxon>Marinilabiliaceae</taxon>
        <taxon>Marinilabilia</taxon>
    </lineage>
</organism>
<feature type="transmembrane region" description="Helical" evidence="2">
    <location>
        <begin position="246"/>
        <end position="273"/>
    </location>
</feature>
<evidence type="ECO:0000256" key="2">
    <source>
        <dbReference type="SAM" id="Phobius"/>
    </source>
</evidence>
<evidence type="ECO:0000259" key="3">
    <source>
        <dbReference type="Pfam" id="PF14257"/>
    </source>
</evidence>
<dbReference type="Pfam" id="PF14257">
    <property type="entry name" value="DUF4349"/>
    <property type="match status" value="1"/>
</dbReference>
<dbReference type="RefSeq" id="WP_109263061.1">
    <property type="nucleotide sequence ID" value="NZ_QEWP01000002.1"/>
</dbReference>
<proteinExistence type="predicted"/>
<name>A0A2U2BC98_9BACT</name>
<feature type="domain" description="DUF4349" evidence="3">
    <location>
        <begin position="66"/>
        <end position="274"/>
    </location>
</feature>
<protein>
    <submittedName>
        <fullName evidence="4">DUF4349 domain-containing protein</fullName>
    </submittedName>
</protein>
<dbReference type="AlphaFoldDB" id="A0A2U2BC98"/>
<gene>
    <name evidence="4" type="ORF">DDZ16_03595</name>
</gene>
<evidence type="ECO:0000313" key="5">
    <source>
        <dbReference type="Proteomes" id="UP000244956"/>
    </source>
</evidence>
<keyword evidence="1" id="KW-0175">Coiled coil</keyword>
<dbReference type="OrthoDB" id="5381491at2"/>
<sequence length="281" mass="33219">MNIKTIIPLIVLAVLIQSCDQVPDIKPSSYKKDRVDYETIPVTRQAKTTEKLNPPPLKRQEEIKKKIIKDGRMGLKVDSLENSKAQIDSLVKFYRGYYATENLTKTKREATYDLRIRIPNENFERFLSGVERAEARILYKEINARDVTEQFIDLETRLKNKRNYLARYNQLLHKANTVKEILEIEEKIRGLEEEIESTTGRLRYLSNKVAYSTLRLELVKAIKIKSKPVEKDKFTEQFVDSVSKGWYGFVDFVLFLFRIWPLWIVVGAVIFIWRRIRKRRK</sequence>
<evidence type="ECO:0000313" key="4">
    <source>
        <dbReference type="EMBL" id="PWE00689.1"/>
    </source>
</evidence>
<dbReference type="EMBL" id="QEWP01000002">
    <property type="protein sequence ID" value="PWE00689.1"/>
    <property type="molecule type" value="Genomic_DNA"/>
</dbReference>
<evidence type="ECO:0000256" key="1">
    <source>
        <dbReference type="SAM" id="Coils"/>
    </source>
</evidence>
<comment type="caution">
    <text evidence="4">The sequence shown here is derived from an EMBL/GenBank/DDBJ whole genome shotgun (WGS) entry which is preliminary data.</text>
</comment>
<reference evidence="4 5" key="1">
    <citation type="submission" date="2018-05" db="EMBL/GenBank/DDBJ databases">
        <title>Marinilabilia rubrum sp. nov., isolated from saltern sediment.</title>
        <authorList>
            <person name="Zhang R."/>
        </authorList>
    </citation>
    <scope>NUCLEOTIDE SEQUENCE [LARGE SCALE GENOMIC DNA]</scope>
    <source>
        <strain evidence="4 5">WTE16</strain>
    </source>
</reference>
<keyword evidence="5" id="KW-1185">Reference proteome</keyword>
<keyword evidence="2" id="KW-0812">Transmembrane</keyword>
<dbReference type="InterPro" id="IPR025645">
    <property type="entry name" value="DUF4349"/>
</dbReference>
<dbReference type="PROSITE" id="PS51257">
    <property type="entry name" value="PROKAR_LIPOPROTEIN"/>
    <property type="match status" value="1"/>
</dbReference>
<keyword evidence="2" id="KW-1133">Transmembrane helix</keyword>